<keyword evidence="2" id="KW-0223">Dioxygenase</keyword>
<keyword evidence="3" id="KW-0560">Oxidoreductase</keyword>
<evidence type="ECO:0000256" key="1">
    <source>
        <dbReference type="ARBA" id="ARBA00022723"/>
    </source>
</evidence>
<dbReference type="InterPro" id="IPR027450">
    <property type="entry name" value="AlkB-like"/>
</dbReference>
<evidence type="ECO:0000313" key="7">
    <source>
        <dbReference type="EMBL" id="CAG9836401.1"/>
    </source>
</evidence>
<feature type="binding site" evidence="5">
    <location>
        <position position="247"/>
    </location>
    <ligand>
        <name>Fe cation</name>
        <dbReference type="ChEBI" id="CHEBI:24875"/>
        <note>catalytic</note>
    </ligand>
</feature>
<evidence type="ECO:0000256" key="3">
    <source>
        <dbReference type="ARBA" id="ARBA00023002"/>
    </source>
</evidence>
<dbReference type="GO" id="GO:0035515">
    <property type="term" value="F:oxidative RNA demethylase activity"/>
    <property type="evidence" value="ECO:0007669"/>
    <property type="project" value="TreeGrafter"/>
</dbReference>
<gene>
    <name evidence="7" type="ORF">DIABBA_LOCUS9489</name>
</gene>
<dbReference type="Proteomes" id="UP001153709">
    <property type="component" value="Chromosome 6"/>
</dbReference>
<accession>A0A9N9XEM5</accession>
<dbReference type="Gene3D" id="2.60.120.590">
    <property type="entry name" value="Alpha-ketoglutarate-dependent dioxygenase AlkB-like"/>
    <property type="match status" value="1"/>
</dbReference>
<feature type="binding site" evidence="5">
    <location>
        <position position="191"/>
    </location>
    <ligand>
        <name>Fe cation</name>
        <dbReference type="ChEBI" id="CHEBI:24875"/>
        <note>catalytic</note>
    </ligand>
</feature>
<dbReference type="InterPro" id="IPR037151">
    <property type="entry name" value="AlkB-like_sf"/>
</dbReference>
<feature type="domain" description="Fe2OG dioxygenase" evidence="6">
    <location>
        <begin position="173"/>
        <end position="301"/>
    </location>
</feature>
<dbReference type="PROSITE" id="PS51471">
    <property type="entry name" value="FE2OG_OXY"/>
    <property type="match status" value="1"/>
</dbReference>
<proteinExistence type="predicted"/>
<evidence type="ECO:0000259" key="6">
    <source>
        <dbReference type="PROSITE" id="PS51471"/>
    </source>
</evidence>
<sequence>MFKQSFKYYKSKNPPPNLDDVLNLNKPEELLAKSLIKPVDVYFNINEGSHYGLRKPNEWEAYEIVSKRGLIFIKNPFLPSGQRYWIKKSLKEYSKKPNKLNIDPFNIVPNNTDWWDVSQTDKKILMSLRWATLGYHHNWDSKIYSEQNKSEFPVDLKHMTEYVSSKLGFLNFSAEAAIVNYYHLDSTLSGHTDHSEENLEAPLFSFSFGQSAIFLLGGKTVDEKATAIFLHSGDIVIMSKDSRLCYHGVPKIMKSNNEMWNEDSDYVLANEDFSVPEDILWRPFHAYLNDSRININVRQVLDIGQLRLNTDGML</sequence>
<protein>
    <recommendedName>
        <fullName evidence="6">Fe2OG dioxygenase domain-containing protein</fullName>
    </recommendedName>
</protein>
<dbReference type="GO" id="GO:0008198">
    <property type="term" value="F:ferrous iron binding"/>
    <property type="evidence" value="ECO:0007669"/>
    <property type="project" value="TreeGrafter"/>
</dbReference>
<dbReference type="InterPro" id="IPR005123">
    <property type="entry name" value="Oxoglu/Fe-dep_dioxygenase_dom"/>
</dbReference>
<dbReference type="PANTHER" id="PTHR16557:SF2">
    <property type="entry name" value="NUCLEIC ACID DIOXYGENASE ALKBH1"/>
    <property type="match status" value="1"/>
</dbReference>
<evidence type="ECO:0000256" key="4">
    <source>
        <dbReference type="ARBA" id="ARBA00023004"/>
    </source>
</evidence>
<comment type="cofactor">
    <cofactor evidence="5">
        <name>Fe(2+)</name>
        <dbReference type="ChEBI" id="CHEBI:29033"/>
    </cofactor>
    <text evidence="5">Binds 1 Fe(2+) ion per subunit.</text>
</comment>
<dbReference type="GO" id="GO:0005737">
    <property type="term" value="C:cytoplasm"/>
    <property type="evidence" value="ECO:0007669"/>
    <property type="project" value="TreeGrafter"/>
</dbReference>
<keyword evidence="8" id="KW-1185">Reference proteome</keyword>
<dbReference type="Pfam" id="PF13532">
    <property type="entry name" value="2OG-FeII_Oxy_2"/>
    <property type="match status" value="1"/>
</dbReference>
<dbReference type="GO" id="GO:0035513">
    <property type="term" value="P:oxidative RNA demethylation"/>
    <property type="evidence" value="ECO:0007669"/>
    <property type="project" value="TreeGrafter"/>
</dbReference>
<dbReference type="PANTHER" id="PTHR16557">
    <property type="entry name" value="ALKYLATED DNA REPAIR PROTEIN ALKB-RELATED"/>
    <property type="match status" value="1"/>
</dbReference>
<dbReference type="EMBL" id="OU898281">
    <property type="protein sequence ID" value="CAG9836401.1"/>
    <property type="molecule type" value="Genomic_DNA"/>
</dbReference>
<evidence type="ECO:0000256" key="2">
    <source>
        <dbReference type="ARBA" id="ARBA00022964"/>
    </source>
</evidence>
<dbReference type="InterPro" id="IPR004574">
    <property type="entry name" value="Alkb"/>
</dbReference>
<evidence type="ECO:0000256" key="5">
    <source>
        <dbReference type="PIRSR" id="PIRSR604574-2"/>
    </source>
</evidence>
<dbReference type="GO" id="GO:0005634">
    <property type="term" value="C:nucleus"/>
    <property type="evidence" value="ECO:0007669"/>
    <property type="project" value="TreeGrafter"/>
</dbReference>
<keyword evidence="4 5" id="KW-0408">Iron</keyword>
<dbReference type="GO" id="GO:0035516">
    <property type="term" value="F:broad specificity oxidative DNA demethylase activity"/>
    <property type="evidence" value="ECO:0007669"/>
    <property type="project" value="TreeGrafter"/>
</dbReference>
<feature type="binding site" evidence="5">
    <location>
        <position position="193"/>
    </location>
    <ligand>
        <name>Fe cation</name>
        <dbReference type="ChEBI" id="CHEBI:24875"/>
        <note>catalytic</note>
    </ligand>
</feature>
<reference evidence="7" key="1">
    <citation type="submission" date="2022-01" db="EMBL/GenBank/DDBJ databases">
        <authorList>
            <person name="King R."/>
        </authorList>
    </citation>
    <scope>NUCLEOTIDE SEQUENCE</scope>
</reference>
<dbReference type="SUPFAM" id="SSF51197">
    <property type="entry name" value="Clavaminate synthase-like"/>
    <property type="match status" value="1"/>
</dbReference>
<keyword evidence="1 5" id="KW-0479">Metal-binding</keyword>
<evidence type="ECO:0000313" key="8">
    <source>
        <dbReference type="Proteomes" id="UP001153709"/>
    </source>
</evidence>
<dbReference type="AlphaFoldDB" id="A0A9N9XEM5"/>
<dbReference type="OrthoDB" id="6614653at2759"/>
<organism evidence="7 8">
    <name type="scientific">Diabrotica balteata</name>
    <name type="common">Banded cucumber beetle</name>
    <dbReference type="NCBI Taxonomy" id="107213"/>
    <lineage>
        <taxon>Eukaryota</taxon>
        <taxon>Metazoa</taxon>
        <taxon>Ecdysozoa</taxon>
        <taxon>Arthropoda</taxon>
        <taxon>Hexapoda</taxon>
        <taxon>Insecta</taxon>
        <taxon>Pterygota</taxon>
        <taxon>Neoptera</taxon>
        <taxon>Endopterygota</taxon>
        <taxon>Coleoptera</taxon>
        <taxon>Polyphaga</taxon>
        <taxon>Cucujiformia</taxon>
        <taxon>Chrysomeloidea</taxon>
        <taxon>Chrysomelidae</taxon>
        <taxon>Galerucinae</taxon>
        <taxon>Diabroticina</taxon>
        <taxon>Diabroticites</taxon>
        <taxon>Diabrotica</taxon>
    </lineage>
</organism>
<name>A0A9N9XEM5_DIABA</name>